<proteinExistence type="inferred from homology"/>
<dbReference type="InterPro" id="IPR007267">
    <property type="entry name" value="GtrA_DPMS_TM"/>
</dbReference>
<dbReference type="Pfam" id="PF04138">
    <property type="entry name" value="GtrA_DPMS_TM"/>
    <property type="match status" value="1"/>
</dbReference>
<keyword evidence="4 6" id="KW-1133">Transmembrane helix</keyword>
<organism evidence="8 9">
    <name type="scientific">Thalassotalea eurytherma</name>
    <dbReference type="NCBI Taxonomy" id="1144278"/>
    <lineage>
        <taxon>Bacteria</taxon>
        <taxon>Pseudomonadati</taxon>
        <taxon>Pseudomonadota</taxon>
        <taxon>Gammaproteobacteria</taxon>
        <taxon>Alteromonadales</taxon>
        <taxon>Colwelliaceae</taxon>
        <taxon>Thalassotalea</taxon>
    </lineage>
</organism>
<feature type="transmembrane region" description="Helical" evidence="6">
    <location>
        <begin position="38"/>
        <end position="56"/>
    </location>
</feature>
<dbReference type="PANTHER" id="PTHR38459">
    <property type="entry name" value="PROPHAGE BACTOPRENOL-LINKED GLUCOSE TRANSLOCASE HOMOLOG"/>
    <property type="match status" value="1"/>
</dbReference>
<dbReference type="EMBL" id="BSSU01000017">
    <property type="protein sequence ID" value="GLX83578.1"/>
    <property type="molecule type" value="Genomic_DNA"/>
</dbReference>
<comment type="caution">
    <text evidence="8">The sequence shown here is derived from an EMBL/GenBank/DDBJ whole genome shotgun (WGS) entry which is preliminary data.</text>
</comment>
<dbReference type="InterPro" id="IPR051401">
    <property type="entry name" value="GtrA_CellWall_Glycosyl"/>
</dbReference>
<gene>
    <name evidence="8" type="ORF">theurythT_30310</name>
</gene>
<evidence type="ECO:0000256" key="2">
    <source>
        <dbReference type="ARBA" id="ARBA00009399"/>
    </source>
</evidence>
<evidence type="ECO:0000256" key="5">
    <source>
        <dbReference type="ARBA" id="ARBA00023136"/>
    </source>
</evidence>
<evidence type="ECO:0000256" key="3">
    <source>
        <dbReference type="ARBA" id="ARBA00022692"/>
    </source>
</evidence>
<feature type="transmembrane region" description="Helical" evidence="6">
    <location>
        <begin position="77"/>
        <end position="95"/>
    </location>
</feature>
<feature type="transmembrane region" description="Helical" evidence="6">
    <location>
        <begin position="7"/>
        <end position="26"/>
    </location>
</feature>
<evidence type="ECO:0000259" key="7">
    <source>
        <dbReference type="Pfam" id="PF04138"/>
    </source>
</evidence>
<sequence length="126" mass="13807">MELLFRFALIGMIGFAVDASSFMLIMQAMSAQTVVEINTARILAFIIAMLVTWLGNRYYTFSDAEKSSAINQLSKHCLAACGAFVLNFICFQLVLLTTGVLALAFLVGIGVGFICNFAMSKKRVFI</sequence>
<feature type="domain" description="GtrA/DPMS transmembrane" evidence="7">
    <location>
        <begin position="6"/>
        <end position="125"/>
    </location>
</feature>
<dbReference type="RefSeq" id="WP_284209049.1">
    <property type="nucleotide sequence ID" value="NZ_BSSU01000017.1"/>
</dbReference>
<accession>A0ABQ6H5Z9</accession>
<name>A0ABQ6H5Z9_9GAMM</name>
<evidence type="ECO:0000313" key="8">
    <source>
        <dbReference type="EMBL" id="GLX83578.1"/>
    </source>
</evidence>
<comment type="similarity">
    <text evidence="2">Belongs to the GtrA family.</text>
</comment>
<feature type="transmembrane region" description="Helical" evidence="6">
    <location>
        <begin position="101"/>
        <end position="119"/>
    </location>
</feature>
<dbReference type="Proteomes" id="UP001157133">
    <property type="component" value="Unassembled WGS sequence"/>
</dbReference>
<comment type="subcellular location">
    <subcellularLocation>
        <location evidence="1">Membrane</location>
        <topology evidence="1">Multi-pass membrane protein</topology>
    </subcellularLocation>
</comment>
<evidence type="ECO:0000313" key="9">
    <source>
        <dbReference type="Proteomes" id="UP001157133"/>
    </source>
</evidence>
<dbReference type="PANTHER" id="PTHR38459:SF1">
    <property type="entry name" value="PROPHAGE BACTOPRENOL-LINKED GLUCOSE TRANSLOCASE HOMOLOG"/>
    <property type="match status" value="1"/>
</dbReference>
<keyword evidence="9" id="KW-1185">Reference proteome</keyword>
<reference evidence="8 9" key="1">
    <citation type="submission" date="2023-03" db="EMBL/GenBank/DDBJ databases">
        <title>Draft genome sequence of Thalassotalea eurytherma JCM 18482T.</title>
        <authorList>
            <person name="Sawabe T."/>
        </authorList>
    </citation>
    <scope>NUCLEOTIDE SEQUENCE [LARGE SCALE GENOMIC DNA]</scope>
    <source>
        <strain evidence="8 9">JCM 18482</strain>
    </source>
</reference>
<evidence type="ECO:0000256" key="6">
    <source>
        <dbReference type="SAM" id="Phobius"/>
    </source>
</evidence>
<keyword evidence="5 6" id="KW-0472">Membrane</keyword>
<evidence type="ECO:0000256" key="4">
    <source>
        <dbReference type="ARBA" id="ARBA00022989"/>
    </source>
</evidence>
<evidence type="ECO:0000256" key="1">
    <source>
        <dbReference type="ARBA" id="ARBA00004141"/>
    </source>
</evidence>
<keyword evidence="3 6" id="KW-0812">Transmembrane</keyword>
<protein>
    <recommendedName>
        <fullName evidence="7">GtrA/DPMS transmembrane domain-containing protein</fullName>
    </recommendedName>
</protein>